<keyword evidence="2" id="KW-1185">Reference proteome</keyword>
<protein>
    <submittedName>
        <fullName evidence="1">Uncharacterized protein</fullName>
    </submittedName>
</protein>
<name>A0A942U666_9BACI</name>
<reference evidence="1" key="1">
    <citation type="submission" date="2021-05" db="EMBL/GenBank/DDBJ databases">
        <title>Novel Bacillus species.</title>
        <authorList>
            <person name="Liu G."/>
        </authorList>
    </citation>
    <scope>NUCLEOTIDE SEQUENCE</scope>
    <source>
        <strain evidence="1">FJAT-49825</strain>
    </source>
</reference>
<accession>A0A942U666</accession>
<dbReference type="Proteomes" id="UP000679749">
    <property type="component" value="Unassembled WGS sequence"/>
</dbReference>
<dbReference type="EMBL" id="JAGYPF010000001">
    <property type="protein sequence ID" value="MBS4211704.1"/>
    <property type="molecule type" value="Genomic_DNA"/>
</dbReference>
<gene>
    <name evidence="1" type="ORF">KHA99_04425</name>
</gene>
<dbReference type="AlphaFoldDB" id="A0A942U666"/>
<organism evidence="1 2">
    <name type="scientific">Neobacillus rhizophilus</name>
    <dbReference type="NCBI Taxonomy" id="2833579"/>
    <lineage>
        <taxon>Bacteria</taxon>
        <taxon>Bacillati</taxon>
        <taxon>Bacillota</taxon>
        <taxon>Bacilli</taxon>
        <taxon>Bacillales</taxon>
        <taxon>Bacillaceae</taxon>
        <taxon>Neobacillus</taxon>
    </lineage>
</organism>
<evidence type="ECO:0000313" key="2">
    <source>
        <dbReference type="Proteomes" id="UP000679749"/>
    </source>
</evidence>
<sequence>MNAESIKKASAVYFTLLKEKVIDENSEHFETYFDPEVRQTVLLLTDESGTYIIESPKRIHLVVQPTGSIFATNFTHLKDKHKQIESKKHFHLVSIVIMAFLAAIDSNQAAKIRTKREGISYYALERLVNDLIMKWDSILKVKPVFGEEERIDMKDVVTTWKYMEVETDDYGAKKGNRRTRIGLIASSMRLLETEGLIIILDRDDIPKAIPKQELFERIEYLYHDYDRYELFKKLMTTEEEEEHAENPSN</sequence>
<comment type="caution">
    <text evidence="1">The sequence shown here is derived from an EMBL/GenBank/DDBJ whole genome shotgun (WGS) entry which is preliminary data.</text>
</comment>
<dbReference type="RefSeq" id="WP_213116195.1">
    <property type="nucleotide sequence ID" value="NZ_JAGYPF010000001.1"/>
</dbReference>
<evidence type="ECO:0000313" key="1">
    <source>
        <dbReference type="EMBL" id="MBS4211704.1"/>
    </source>
</evidence>
<dbReference type="Pfam" id="PF19539">
    <property type="entry name" value="DUF6063"/>
    <property type="match status" value="1"/>
</dbReference>
<dbReference type="InterPro" id="IPR045707">
    <property type="entry name" value="DUF6063"/>
</dbReference>
<proteinExistence type="predicted"/>